<organism evidence="2 3">
    <name type="scientific">Soonwooa buanensis</name>
    <dbReference type="NCBI Taxonomy" id="619805"/>
    <lineage>
        <taxon>Bacteria</taxon>
        <taxon>Pseudomonadati</taxon>
        <taxon>Bacteroidota</taxon>
        <taxon>Flavobacteriia</taxon>
        <taxon>Flavobacteriales</taxon>
        <taxon>Weeksellaceae</taxon>
        <taxon>Chryseobacterium group</taxon>
        <taxon>Soonwooa</taxon>
    </lineage>
</organism>
<evidence type="ECO:0000259" key="1">
    <source>
        <dbReference type="PROSITE" id="PS51186"/>
    </source>
</evidence>
<dbReference type="GO" id="GO:0016747">
    <property type="term" value="F:acyltransferase activity, transferring groups other than amino-acyl groups"/>
    <property type="evidence" value="ECO:0007669"/>
    <property type="project" value="InterPro"/>
</dbReference>
<dbReference type="Gene3D" id="3.40.630.30">
    <property type="match status" value="1"/>
</dbReference>
<dbReference type="EMBL" id="FUYZ01000002">
    <property type="protein sequence ID" value="SKB70628.1"/>
    <property type="molecule type" value="Genomic_DNA"/>
</dbReference>
<dbReference type="OrthoDB" id="9800604at2"/>
<dbReference type="InterPro" id="IPR016181">
    <property type="entry name" value="Acyl_CoA_acyltransferase"/>
</dbReference>
<dbReference type="PROSITE" id="PS51186">
    <property type="entry name" value="GNAT"/>
    <property type="match status" value="1"/>
</dbReference>
<sequence>MIQTKPATQFDICLIQDLARRSWEDAYADILSKEQLEYMLEKMYSEHEIIFHLQNPNYHYFLIFDDETPLGFVGFEHHIEFNTTKLHRIYLVPEAKGKGAGKFGLNLVKKHTQSVGDNRIILTVNKNNVARQFYESQNYKVYGEAVFDIGSGYVMDDYLMEFNL</sequence>
<evidence type="ECO:0000313" key="3">
    <source>
        <dbReference type="Proteomes" id="UP000191112"/>
    </source>
</evidence>
<evidence type="ECO:0000313" key="2">
    <source>
        <dbReference type="EMBL" id="SKB70628.1"/>
    </source>
</evidence>
<keyword evidence="3" id="KW-1185">Reference proteome</keyword>
<dbReference type="AlphaFoldDB" id="A0A1T5DFW1"/>
<feature type="domain" description="N-acetyltransferase" evidence="1">
    <location>
        <begin position="2"/>
        <end position="164"/>
    </location>
</feature>
<dbReference type="Pfam" id="PF00583">
    <property type="entry name" value="Acetyltransf_1"/>
    <property type="match status" value="1"/>
</dbReference>
<dbReference type="SUPFAM" id="SSF55729">
    <property type="entry name" value="Acyl-CoA N-acyltransferases (Nat)"/>
    <property type="match status" value="1"/>
</dbReference>
<proteinExistence type="predicted"/>
<dbReference type="Proteomes" id="UP000191112">
    <property type="component" value="Unassembled WGS sequence"/>
</dbReference>
<keyword evidence="2" id="KW-0808">Transferase</keyword>
<name>A0A1T5DFW1_9FLAO</name>
<dbReference type="STRING" id="619805.SAMN05660477_00697"/>
<reference evidence="2 3" key="1">
    <citation type="submission" date="2017-02" db="EMBL/GenBank/DDBJ databases">
        <authorList>
            <person name="Peterson S.W."/>
        </authorList>
    </citation>
    <scope>NUCLEOTIDE SEQUENCE [LARGE SCALE GENOMIC DNA]</scope>
    <source>
        <strain evidence="2 3">DSM 22323</strain>
    </source>
</reference>
<accession>A0A1T5DFW1</accession>
<gene>
    <name evidence="2" type="ORF">SAMN05660477_00697</name>
</gene>
<dbReference type="InterPro" id="IPR000182">
    <property type="entry name" value="GNAT_dom"/>
</dbReference>
<protein>
    <submittedName>
        <fullName evidence="2">Acetyltransferase (GNAT) family protein</fullName>
    </submittedName>
</protein>
<dbReference type="CDD" id="cd04301">
    <property type="entry name" value="NAT_SF"/>
    <property type="match status" value="1"/>
</dbReference>
<dbReference type="RefSeq" id="WP_079665988.1">
    <property type="nucleotide sequence ID" value="NZ_FUYZ01000002.1"/>
</dbReference>